<dbReference type="CDD" id="cd00838">
    <property type="entry name" value="MPP_superfamily"/>
    <property type="match status" value="1"/>
</dbReference>
<dbReference type="AlphaFoldDB" id="A0A8S1INX4"/>
<dbReference type="PANTHER" id="PTHR36492">
    <property type="match status" value="1"/>
</dbReference>
<keyword evidence="4" id="KW-1185">Reference proteome</keyword>
<proteinExistence type="predicted"/>
<dbReference type="SUPFAM" id="SSF56300">
    <property type="entry name" value="Metallo-dependent phosphatases"/>
    <property type="match status" value="1"/>
</dbReference>
<dbReference type="Pfam" id="PF00149">
    <property type="entry name" value="Metallophos"/>
    <property type="match status" value="1"/>
</dbReference>
<protein>
    <recommendedName>
        <fullName evidence="2">Calcineurin-like phosphoesterase domain-containing protein</fullName>
    </recommendedName>
</protein>
<dbReference type="GO" id="GO:0016787">
    <property type="term" value="F:hydrolase activity"/>
    <property type="evidence" value="ECO:0007669"/>
    <property type="project" value="InterPro"/>
</dbReference>
<feature type="region of interest" description="Disordered" evidence="1">
    <location>
        <begin position="360"/>
        <end position="453"/>
    </location>
</feature>
<evidence type="ECO:0000313" key="4">
    <source>
        <dbReference type="Proteomes" id="UP000708148"/>
    </source>
</evidence>
<evidence type="ECO:0000259" key="2">
    <source>
        <dbReference type="Pfam" id="PF00149"/>
    </source>
</evidence>
<accession>A0A8S1INX4</accession>
<dbReference type="Gene3D" id="3.60.21.10">
    <property type="match status" value="2"/>
</dbReference>
<dbReference type="InterPro" id="IPR052963">
    <property type="entry name" value="Pantetheine_PDE"/>
</dbReference>
<dbReference type="OrthoDB" id="550558at2759"/>
<comment type="caution">
    <text evidence="3">The sequence shown here is derived from an EMBL/GenBank/DDBJ whole genome shotgun (WGS) entry which is preliminary data.</text>
</comment>
<gene>
    <name evidence="3" type="ORF">OSTQU699_LOCUS2129</name>
</gene>
<sequence>MLLGRRGLPGQPLQRWWTCGKLHSLTRKLYAGRMACSAPAVQVVSAGLQDKDVVNGGMDVYAISDLHTDHEENLAWVKRLPRGRHGNDVLIVAGDVSDDMRIFRETMAELVDRFGHVAFVPGNHELWVRGIDGDYEQRNEGARDSLEKLHRVLNICTEMGVSVKPCKVGNFWLVPILSWHHRSFDTEPDIPGIPPASPMTISDYRHCKWSLCSHENGSEAIAEYIDALNDGSWVESVDSSSNDVISFSHFLPHIELLPEKRFLYYPNIAKVVGSDPLKRRIQKLRPHLHIFGHTHFGWDAVVDGVRYVQCALGYPKERQKRYPSMLLSQNPRELMETPPESSRVKNPTFLPALVYTSTSCQQAETPPLPTSESGDAGDGSPQAKASEGTVPNGFGREDESRDGAVSVYPAAKGRMQPLHSKWSDYYQSNPRTPENLTLAPWAASRYQQSKRKA</sequence>
<organism evidence="3 4">
    <name type="scientific">Ostreobium quekettii</name>
    <dbReference type="NCBI Taxonomy" id="121088"/>
    <lineage>
        <taxon>Eukaryota</taxon>
        <taxon>Viridiplantae</taxon>
        <taxon>Chlorophyta</taxon>
        <taxon>core chlorophytes</taxon>
        <taxon>Ulvophyceae</taxon>
        <taxon>TCBD clade</taxon>
        <taxon>Bryopsidales</taxon>
        <taxon>Ostreobineae</taxon>
        <taxon>Ostreobiaceae</taxon>
        <taxon>Ostreobium</taxon>
    </lineage>
</organism>
<feature type="domain" description="Calcineurin-like phosphoesterase" evidence="2">
    <location>
        <begin position="58"/>
        <end position="295"/>
    </location>
</feature>
<name>A0A8S1INX4_9CHLO</name>
<evidence type="ECO:0000313" key="3">
    <source>
        <dbReference type="EMBL" id="CAD7696768.1"/>
    </source>
</evidence>
<evidence type="ECO:0000256" key="1">
    <source>
        <dbReference type="SAM" id="MobiDB-lite"/>
    </source>
</evidence>
<dbReference type="InterPro" id="IPR029052">
    <property type="entry name" value="Metallo-depent_PP-like"/>
</dbReference>
<feature type="compositionally biased region" description="Polar residues" evidence="1">
    <location>
        <begin position="425"/>
        <end position="435"/>
    </location>
</feature>
<dbReference type="InterPro" id="IPR004843">
    <property type="entry name" value="Calcineurin-like_PHP"/>
</dbReference>
<reference evidence="3" key="1">
    <citation type="submission" date="2020-12" db="EMBL/GenBank/DDBJ databases">
        <authorList>
            <person name="Iha C."/>
        </authorList>
    </citation>
    <scope>NUCLEOTIDE SEQUENCE</scope>
</reference>
<dbReference type="Proteomes" id="UP000708148">
    <property type="component" value="Unassembled WGS sequence"/>
</dbReference>
<dbReference type="EMBL" id="CAJHUC010000541">
    <property type="protein sequence ID" value="CAD7696768.1"/>
    <property type="molecule type" value="Genomic_DNA"/>
</dbReference>
<dbReference type="PANTHER" id="PTHR36492:SF2">
    <property type="entry name" value="[ACYL-CARRIER-PROTEIN] PHOSPHODIESTERASE PPTH"/>
    <property type="match status" value="1"/>
</dbReference>